<dbReference type="SUPFAM" id="SSF48403">
    <property type="entry name" value="Ankyrin repeat"/>
    <property type="match status" value="1"/>
</dbReference>
<dbReference type="PROSITE" id="PS50297">
    <property type="entry name" value="ANK_REP_REGION"/>
    <property type="match status" value="2"/>
</dbReference>
<evidence type="ECO:0000256" key="3">
    <source>
        <dbReference type="PROSITE-ProRule" id="PRU00023"/>
    </source>
</evidence>
<keyword evidence="1" id="KW-0677">Repeat</keyword>
<sequence>MAEMKRLTKGLHRIAATSLAEIGEMIDDGSISRGSAILPPAAVAVMTGDVKTLSQALEAGAIDPSKGPDVSLLHHAAKTGQLGCAALLVKHGADLEAPTREPDGQRAMAGTALMVAIENGHAAVAKLLLEARANTEATDPALNTAVHLAVHNNDTDMLQTLKRHGANLSHQNTNGRSPLHQAVRMDVPAAFHWLLAMPRKLVNLNLSDNWEQTPLHVAVVEGNKTAAHILIEYGGVCAQKCTACRLQTKLVGRAVKKSAEKREQREAEEAQMAAITPADIARAAELGRRLLQQEAEMLAREAARAAQKEQSKGQKKKAAQQRKQLAQIRANLAKLTETEAAMRGGCSGGGETTLEARFSGVGLEGGLLATLEAEDEGDGAGEDEGLSQAEIDAWFDKMSLKIALM</sequence>
<dbReference type="PROSITE" id="PS50088">
    <property type="entry name" value="ANK_REPEAT"/>
    <property type="match status" value="3"/>
</dbReference>
<evidence type="ECO:0000313" key="6">
    <source>
        <dbReference type="EMBL" id="CAE4654672.1"/>
    </source>
</evidence>
<gene>
    <name evidence="5" type="ORF">AMON00008_LOCUS55656</name>
    <name evidence="6" type="ORF">AMON00008_LOCUS55657</name>
</gene>
<reference evidence="6" key="1">
    <citation type="submission" date="2021-01" db="EMBL/GenBank/DDBJ databases">
        <authorList>
            <person name="Corre E."/>
            <person name="Pelletier E."/>
            <person name="Niang G."/>
            <person name="Scheremetjew M."/>
            <person name="Finn R."/>
            <person name="Kale V."/>
            <person name="Holt S."/>
            <person name="Cochrane G."/>
            <person name="Meng A."/>
            <person name="Brown T."/>
            <person name="Cohen L."/>
        </authorList>
    </citation>
    <scope>NUCLEOTIDE SEQUENCE</scope>
    <source>
        <strain evidence="6">CCMP3105</strain>
    </source>
</reference>
<feature type="repeat" description="ANK" evidence="3">
    <location>
        <begin position="68"/>
        <end position="100"/>
    </location>
</feature>
<dbReference type="SMART" id="SM00248">
    <property type="entry name" value="ANK"/>
    <property type="match status" value="6"/>
</dbReference>
<evidence type="ECO:0000256" key="4">
    <source>
        <dbReference type="SAM" id="Coils"/>
    </source>
</evidence>
<dbReference type="InterPro" id="IPR036770">
    <property type="entry name" value="Ankyrin_rpt-contain_sf"/>
</dbReference>
<dbReference type="AlphaFoldDB" id="A0A6T1M1S7"/>
<dbReference type="PANTHER" id="PTHR24198">
    <property type="entry name" value="ANKYRIN REPEAT AND PROTEIN KINASE DOMAIN-CONTAINING PROTEIN"/>
    <property type="match status" value="1"/>
</dbReference>
<evidence type="ECO:0000313" key="5">
    <source>
        <dbReference type="EMBL" id="CAE4654671.1"/>
    </source>
</evidence>
<dbReference type="PANTHER" id="PTHR24198:SF165">
    <property type="entry name" value="ANKYRIN REPEAT-CONTAINING PROTEIN-RELATED"/>
    <property type="match status" value="1"/>
</dbReference>
<keyword evidence="4" id="KW-0175">Coiled coil</keyword>
<accession>A0A6T1M1S7</accession>
<dbReference type="Pfam" id="PF12796">
    <property type="entry name" value="Ank_2"/>
    <property type="match status" value="2"/>
</dbReference>
<dbReference type="EMBL" id="HBNR01078150">
    <property type="protein sequence ID" value="CAE4654671.1"/>
    <property type="molecule type" value="Transcribed_RNA"/>
</dbReference>
<protein>
    <submittedName>
        <fullName evidence="6">Uncharacterized protein</fullName>
    </submittedName>
</protein>
<dbReference type="Gene3D" id="1.25.40.20">
    <property type="entry name" value="Ankyrin repeat-containing domain"/>
    <property type="match status" value="2"/>
</dbReference>
<keyword evidence="2 3" id="KW-0040">ANK repeat</keyword>
<proteinExistence type="predicted"/>
<feature type="repeat" description="ANK" evidence="3">
    <location>
        <begin position="141"/>
        <end position="173"/>
    </location>
</feature>
<feature type="repeat" description="ANK" evidence="3">
    <location>
        <begin position="108"/>
        <end position="140"/>
    </location>
</feature>
<dbReference type="InterPro" id="IPR002110">
    <property type="entry name" value="Ankyrin_rpt"/>
</dbReference>
<dbReference type="EMBL" id="HBNR01078151">
    <property type="protein sequence ID" value="CAE4654672.1"/>
    <property type="molecule type" value="Transcribed_RNA"/>
</dbReference>
<evidence type="ECO:0000256" key="2">
    <source>
        <dbReference type="ARBA" id="ARBA00023043"/>
    </source>
</evidence>
<evidence type="ECO:0000256" key="1">
    <source>
        <dbReference type="ARBA" id="ARBA00022737"/>
    </source>
</evidence>
<organism evidence="6">
    <name type="scientific">Alexandrium monilatum</name>
    <dbReference type="NCBI Taxonomy" id="311494"/>
    <lineage>
        <taxon>Eukaryota</taxon>
        <taxon>Sar</taxon>
        <taxon>Alveolata</taxon>
        <taxon>Dinophyceae</taxon>
        <taxon>Gonyaulacales</taxon>
        <taxon>Pyrocystaceae</taxon>
        <taxon>Alexandrium</taxon>
    </lineage>
</organism>
<feature type="coiled-coil region" evidence="4">
    <location>
        <begin position="288"/>
        <end position="338"/>
    </location>
</feature>
<name>A0A6T1M1S7_9DINO</name>